<organism evidence="1 2">
    <name type="scientific">Pectinatus brassicae</name>
    <dbReference type="NCBI Taxonomy" id="862415"/>
    <lineage>
        <taxon>Bacteria</taxon>
        <taxon>Bacillati</taxon>
        <taxon>Bacillota</taxon>
        <taxon>Negativicutes</taxon>
        <taxon>Selenomonadales</taxon>
        <taxon>Selenomonadaceae</taxon>
        <taxon>Pectinatus</taxon>
    </lineage>
</organism>
<dbReference type="Proteomes" id="UP000559117">
    <property type="component" value="Unassembled WGS sequence"/>
</dbReference>
<dbReference type="RefSeq" id="WP_183859033.1">
    <property type="nucleotide sequence ID" value="NZ_JACHFH010000002.1"/>
</dbReference>
<gene>
    <name evidence="1" type="ORF">HNR32_000333</name>
</gene>
<sequence length="82" mass="9567">MVWKKIKIAISNNTAKYLGKNYGDELSKRAKIKSELKKMKLDKKYHNFNKKGLKWTFCTKNDIILSIYPCFEAAAYAALLYI</sequence>
<protein>
    <submittedName>
        <fullName evidence="1">Putative hydrocarbon binding protein</fullName>
    </submittedName>
</protein>
<evidence type="ECO:0000313" key="2">
    <source>
        <dbReference type="Proteomes" id="UP000559117"/>
    </source>
</evidence>
<dbReference type="EMBL" id="JACHFH010000002">
    <property type="protein sequence ID" value="MBB5335219.1"/>
    <property type="molecule type" value="Genomic_DNA"/>
</dbReference>
<comment type="caution">
    <text evidence="1">The sequence shown here is derived from an EMBL/GenBank/DDBJ whole genome shotgun (WGS) entry which is preliminary data.</text>
</comment>
<keyword evidence="2" id="KW-1185">Reference proteome</keyword>
<reference evidence="1 2" key="1">
    <citation type="submission" date="2020-08" db="EMBL/GenBank/DDBJ databases">
        <title>Genomic Encyclopedia of Type Strains, Phase IV (KMG-IV): sequencing the most valuable type-strain genomes for metagenomic binning, comparative biology and taxonomic classification.</title>
        <authorList>
            <person name="Goeker M."/>
        </authorList>
    </citation>
    <scope>NUCLEOTIDE SEQUENCE [LARGE SCALE GENOMIC DNA]</scope>
    <source>
        <strain evidence="1 2">DSM 24661</strain>
    </source>
</reference>
<accession>A0A840UDW8</accession>
<dbReference type="AlphaFoldDB" id="A0A840UDW8"/>
<evidence type="ECO:0000313" key="1">
    <source>
        <dbReference type="EMBL" id="MBB5335219.1"/>
    </source>
</evidence>
<proteinExistence type="predicted"/>
<name>A0A840UDW8_9FIRM</name>